<evidence type="ECO:0000313" key="2">
    <source>
        <dbReference type="EMBL" id="KZF24419.1"/>
    </source>
</evidence>
<accession>A0A165I5L3</accession>
<reference evidence="2 3" key="1">
    <citation type="journal article" date="2016" name="Fungal Biol.">
        <title>The genome of Xylona heveae provides a window into fungal endophytism.</title>
        <authorList>
            <person name="Gazis R."/>
            <person name="Kuo A."/>
            <person name="Riley R."/>
            <person name="LaButti K."/>
            <person name="Lipzen A."/>
            <person name="Lin J."/>
            <person name="Amirebrahimi M."/>
            <person name="Hesse C.N."/>
            <person name="Spatafora J.W."/>
            <person name="Henrissat B."/>
            <person name="Hainaut M."/>
            <person name="Grigoriev I.V."/>
            <person name="Hibbett D.S."/>
        </authorList>
    </citation>
    <scope>NUCLEOTIDE SEQUENCE [LARGE SCALE GENOMIC DNA]</scope>
    <source>
        <strain evidence="2 3">TC161</strain>
    </source>
</reference>
<feature type="transmembrane region" description="Helical" evidence="1">
    <location>
        <begin position="73"/>
        <end position="99"/>
    </location>
</feature>
<keyword evidence="1" id="KW-0472">Membrane</keyword>
<dbReference type="RefSeq" id="XP_018189974.1">
    <property type="nucleotide sequence ID" value="XM_018337015.1"/>
</dbReference>
<evidence type="ECO:0000313" key="3">
    <source>
        <dbReference type="Proteomes" id="UP000076632"/>
    </source>
</evidence>
<dbReference type="GeneID" id="28902152"/>
<dbReference type="AlphaFoldDB" id="A0A165I5L3"/>
<keyword evidence="1" id="KW-0812">Transmembrane</keyword>
<evidence type="ECO:0000256" key="1">
    <source>
        <dbReference type="SAM" id="Phobius"/>
    </source>
</evidence>
<proteinExistence type="predicted"/>
<organism evidence="2 3">
    <name type="scientific">Xylona heveae (strain CBS 132557 / TC161)</name>
    <dbReference type="NCBI Taxonomy" id="1328760"/>
    <lineage>
        <taxon>Eukaryota</taxon>
        <taxon>Fungi</taxon>
        <taxon>Dikarya</taxon>
        <taxon>Ascomycota</taxon>
        <taxon>Pezizomycotina</taxon>
        <taxon>Xylonomycetes</taxon>
        <taxon>Xylonales</taxon>
        <taxon>Xylonaceae</taxon>
        <taxon>Xylona</taxon>
    </lineage>
</organism>
<name>A0A165I5L3_XYLHT</name>
<gene>
    <name evidence="2" type="ORF">L228DRAFT_96151</name>
</gene>
<protein>
    <submittedName>
        <fullName evidence="2">Uncharacterized protein</fullName>
    </submittedName>
</protein>
<dbReference type="Proteomes" id="UP000076632">
    <property type="component" value="Unassembled WGS sequence"/>
</dbReference>
<keyword evidence="3" id="KW-1185">Reference proteome</keyword>
<dbReference type="InParanoid" id="A0A165I5L3"/>
<keyword evidence="1" id="KW-1133">Transmembrane helix</keyword>
<dbReference type="EMBL" id="KV407456">
    <property type="protein sequence ID" value="KZF24419.1"/>
    <property type="molecule type" value="Genomic_DNA"/>
</dbReference>
<sequence length="123" mass="13811">MVVDALNTIFGISASRLLSCSDISFHSSSFLCSKVFCAPCNSANAGANQAEFHFFFCFKMDFGKSCRSLQFPLSFVIVLSSFPIFVHLFVFFMFFVGMARGHVVCKKRRHHYGIDPLCRLASN</sequence>